<keyword evidence="2" id="KW-0472">Membrane</keyword>
<keyword evidence="2" id="KW-1133">Transmembrane helix</keyword>
<name>A0A6J4LIX6_9ACTN</name>
<dbReference type="EMBL" id="CADCUF010000153">
    <property type="protein sequence ID" value="CAA9334209.1"/>
    <property type="molecule type" value="Genomic_DNA"/>
</dbReference>
<sequence length="161" mass="17074">MRFRPLGVRIVATALGLVLLLISTVVWLTLPAEVRASFTLLQRGTLLVIAGMAFAIGFALARSRVDADEAGLTVVNGYRTHRYAWGQVVAVTMRSGNPWAVLDLSDGTSQAAMGIQGSDGARAKAQVRRLRALVDARAGTEPGPRGGRAPDDPGPDDPDLR</sequence>
<proteinExistence type="predicted"/>
<accession>A0A6J4LIX6</accession>
<gene>
    <name evidence="4" type="ORF">AVDCRST_MAG24-957</name>
</gene>
<reference evidence="4" key="1">
    <citation type="submission" date="2020-02" db="EMBL/GenBank/DDBJ databases">
        <authorList>
            <person name="Meier V. D."/>
        </authorList>
    </citation>
    <scope>NUCLEOTIDE SEQUENCE</scope>
    <source>
        <strain evidence="4">AVDCRST_MAG24</strain>
    </source>
</reference>
<evidence type="ECO:0000256" key="2">
    <source>
        <dbReference type="SAM" id="Phobius"/>
    </source>
</evidence>
<keyword evidence="2" id="KW-0812">Transmembrane</keyword>
<organism evidence="4">
    <name type="scientific">uncultured Nocardioidaceae bacterium</name>
    <dbReference type="NCBI Taxonomy" id="253824"/>
    <lineage>
        <taxon>Bacteria</taxon>
        <taxon>Bacillati</taxon>
        <taxon>Actinomycetota</taxon>
        <taxon>Actinomycetes</taxon>
        <taxon>Propionibacteriales</taxon>
        <taxon>Nocardioidaceae</taxon>
        <taxon>environmental samples</taxon>
    </lineage>
</organism>
<protein>
    <recommendedName>
        <fullName evidence="3">Low molecular weight protein antigen 6 PH domain-containing protein</fullName>
    </recommendedName>
</protein>
<feature type="region of interest" description="Disordered" evidence="1">
    <location>
        <begin position="134"/>
        <end position="161"/>
    </location>
</feature>
<dbReference type="InterPro" id="IPR019692">
    <property type="entry name" value="CFP-6_PH"/>
</dbReference>
<dbReference type="AlphaFoldDB" id="A0A6J4LIX6"/>
<feature type="transmembrane region" description="Helical" evidence="2">
    <location>
        <begin position="40"/>
        <end position="61"/>
    </location>
</feature>
<evidence type="ECO:0000313" key="4">
    <source>
        <dbReference type="EMBL" id="CAA9334209.1"/>
    </source>
</evidence>
<evidence type="ECO:0000259" key="3">
    <source>
        <dbReference type="Pfam" id="PF10756"/>
    </source>
</evidence>
<evidence type="ECO:0000256" key="1">
    <source>
        <dbReference type="SAM" id="MobiDB-lite"/>
    </source>
</evidence>
<feature type="transmembrane region" description="Helical" evidence="2">
    <location>
        <begin position="7"/>
        <end position="28"/>
    </location>
</feature>
<feature type="domain" description="Low molecular weight protein antigen 6 PH" evidence="3">
    <location>
        <begin position="62"/>
        <end position="131"/>
    </location>
</feature>
<dbReference type="Pfam" id="PF10756">
    <property type="entry name" value="bPH_6"/>
    <property type="match status" value="1"/>
</dbReference>